<dbReference type="Proteomes" id="UP001321542">
    <property type="component" value="Chromosome"/>
</dbReference>
<feature type="region of interest" description="Disordered" evidence="1">
    <location>
        <begin position="23"/>
        <end position="46"/>
    </location>
</feature>
<name>A0ABN5VH15_9ACTN</name>
<protein>
    <submittedName>
        <fullName evidence="2">Uncharacterized protein</fullName>
    </submittedName>
</protein>
<gene>
    <name evidence="2" type="ORF">SGFS_039440</name>
</gene>
<evidence type="ECO:0000313" key="2">
    <source>
        <dbReference type="EMBL" id="BBC32650.1"/>
    </source>
</evidence>
<feature type="compositionally biased region" description="Basic and acidic residues" evidence="1">
    <location>
        <begin position="25"/>
        <end position="34"/>
    </location>
</feature>
<sequence>MPATRLYAAAPRRRRPFARAVVPAEAHRDADRPDGAVPGTDGAPGNVAVIGRCQSEPFRQESVRNAPCASDDRRCP</sequence>
<reference evidence="2 3" key="2">
    <citation type="journal article" date="2023" name="ChemBioChem">
        <title>Acyltransferase Domain Exchange between Two Independent Type I Polyketide Synthases in the Same Producer Strain of Macrolide Antibiotics.</title>
        <authorList>
            <person name="Kudo F."/>
            <person name="Kishikawa K."/>
            <person name="Tsuboi K."/>
            <person name="Kido T."/>
            <person name="Usui T."/>
            <person name="Hashimoto J."/>
            <person name="Shin-Ya K."/>
            <person name="Miyanaga A."/>
            <person name="Eguchi T."/>
        </authorList>
    </citation>
    <scope>NUCLEOTIDE SEQUENCE [LARGE SCALE GENOMIC DNA]</scope>
    <source>
        <strain evidence="2 3">A-8890</strain>
    </source>
</reference>
<dbReference type="EMBL" id="AP018448">
    <property type="protein sequence ID" value="BBC32650.1"/>
    <property type="molecule type" value="Genomic_DNA"/>
</dbReference>
<keyword evidence="3" id="KW-1185">Reference proteome</keyword>
<organism evidence="2 3">
    <name type="scientific">Streptomyces graminofaciens</name>
    <dbReference type="NCBI Taxonomy" id="68212"/>
    <lineage>
        <taxon>Bacteria</taxon>
        <taxon>Bacillati</taxon>
        <taxon>Actinomycetota</taxon>
        <taxon>Actinomycetes</taxon>
        <taxon>Kitasatosporales</taxon>
        <taxon>Streptomycetaceae</taxon>
        <taxon>Streptomyces</taxon>
    </lineage>
</organism>
<reference evidence="2 3" key="1">
    <citation type="journal article" date="2010" name="ChemBioChem">
        <title>Cloning and characterization of the biosynthetic gene cluster of 16-membered macrolide antibiotic FD-891: involvement of a dual functional cytochrome P450 monooxygenase catalyzing epoxidation and hydroxylation.</title>
        <authorList>
            <person name="Kudo F."/>
            <person name="Motegi A."/>
            <person name="Mizoue K."/>
            <person name="Eguchi T."/>
        </authorList>
    </citation>
    <scope>NUCLEOTIDE SEQUENCE [LARGE SCALE GENOMIC DNA]</scope>
    <source>
        <strain evidence="2 3">A-8890</strain>
    </source>
</reference>
<proteinExistence type="predicted"/>
<accession>A0ABN5VH15</accession>
<evidence type="ECO:0000256" key="1">
    <source>
        <dbReference type="SAM" id="MobiDB-lite"/>
    </source>
</evidence>
<evidence type="ECO:0000313" key="3">
    <source>
        <dbReference type="Proteomes" id="UP001321542"/>
    </source>
</evidence>